<dbReference type="RefSeq" id="WP_036766259.1">
    <property type="nucleotide sequence ID" value="NZ_CP079239.1"/>
</dbReference>
<evidence type="ECO:0000313" key="2">
    <source>
        <dbReference type="Proteomes" id="UP000251647"/>
    </source>
</evidence>
<proteinExistence type="predicted"/>
<evidence type="ECO:0000313" key="1">
    <source>
        <dbReference type="EMBL" id="SPY46047.1"/>
    </source>
</evidence>
<name>A0A2T3Q340_PHODM</name>
<dbReference type="AlphaFoldDB" id="A0A2T3Q340"/>
<dbReference type="EMBL" id="UATL01000008">
    <property type="protein sequence ID" value="SPY46047.1"/>
    <property type="molecule type" value="Genomic_DNA"/>
</dbReference>
<gene>
    <name evidence="1" type="ORF">NCTC11647_04393</name>
</gene>
<dbReference type="Proteomes" id="UP000251647">
    <property type="component" value="Unassembled WGS sequence"/>
</dbReference>
<protein>
    <submittedName>
        <fullName evidence="1">Uncharacterized protein</fullName>
    </submittedName>
</protein>
<reference evidence="1 2" key="1">
    <citation type="submission" date="2018-06" db="EMBL/GenBank/DDBJ databases">
        <authorList>
            <consortium name="Pathogen Informatics"/>
            <person name="Doyle S."/>
        </authorList>
    </citation>
    <scope>NUCLEOTIDE SEQUENCE [LARGE SCALE GENOMIC DNA]</scope>
    <source>
        <strain evidence="1 2">NCTC11647</strain>
    </source>
</reference>
<sequence>MFLICFTDKAVRFAELIGRHFDPLAHGNLKLKRSSDPVLIHLTCNPNIWSVGLQVGMSWSLDTNGDVIKTHIPCYPWREYQYPPQARSRLRS</sequence>
<organism evidence="1 2">
    <name type="scientific">Photobacterium damselae</name>
    <dbReference type="NCBI Taxonomy" id="38293"/>
    <lineage>
        <taxon>Bacteria</taxon>
        <taxon>Pseudomonadati</taxon>
        <taxon>Pseudomonadota</taxon>
        <taxon>Gammaproteobacteria</taxon>
        <taxon>Vibrionales</taxon>
        <taxon>Vibrionaceae</taxon>
        <taxon>Photobacterium</taxon>
    </lineage>
</organism>
<accession>A0A2T3Q340</accession>